<dbReference type="Gene3D" id="3.20.20.70">
    <property type="entry name" value="Aldolase class I"/>
    <property type="match status" value="1"/>
</dbReference>
<name>A0A377M0Q6_ENTCL</name>
<evidence type="ECO:0000313" key="1">
    <source>
        <dbReference type="EMBL" id="STQ11301.1"/>
    </source>
</evidence>
<dbReference type="SUPFAM" id="SSF51569">
    <property type="entry name" value="Aldolase"/>
    <property type="match status" value="1"/>
</dbReference>
<dbReference type="AlphaFoldDB" id="A0A377M0Q6"/>
<organism evidence="1 2">
    <name type="scientific">Enterobacter cloacae</name>
    <dbReference type="NCBI Taxonomy" id="550"/>
    <lineage>
        <taxon>Bacteria</taxon>
        <taxon>Pseudomonadati</taxon>
        <taxon>Pseudomonadota</taxon>
        <taxon>Gammaproteobacteria</taxon>
        <taxon>Enterobacterales</taxon>
        <taxon>Enterobacteriaceae</taxon>
        <taxon>Enterobacter</taxon>
        <taxon>Enterobacter cloacae complex</taxon>
    </lineage>
</organism>
<dbReference type="GO" id="GO:0005737">
    <property type="term" value="C:cytoplasm"/>
    <property type="evidence" value="ECO:0007669"/>
    <property type="project" value="InterPro"/>
</dbReference>
<dbReference type="PANTHER" id="PTHR21057">
    <property type="entry name" value="PHOSPHO-2-DEHYDRO-3-DEOXYHEPTONATE ALDOLASE"/>
    <property type="match status" value="1"/>
</dbReference>
<dbReference type="Proteomes" id="UP000255106">
    <property type="component" value="Unassembled WGS sequence"/>
</dbReference>
<protein>
    <submittedName>
        <fullName evidence="1">2-dehydro-3-deoxyphosphooctonate aldolase</fullName>
        <ecNumber evidence="1">2.5.1.55</ecNumber>
    </submittedName>
</protein>
<dbReference type="EMBL" id="UGJB01000004">
    <property type="protein sequence ID" value="STQ11301.1"/>
    <property type="molecule type" value="Genomic_DNA"/>
</dbReference>
<evidence type="ECO:0000313" key="2">
    <source>
        <dbReference type="Proteomes" id="UP000255106"/>
    </source>
</evidence>
<accession>A0A377M0Q6</accession>
<dbReference type="EC" id="2.5.1.55" evidence="1"/>
<sequence length="51" mass="5578">MGNIVDKFIEGGNDKVILCDRGSNFGYDNLVVDMLGFTVMKNVSNQSPVIL</sequence>
<dbReference type="InterPro" id="IPR013785">
    <property type="entry name" value="Aldolase_TIM"/>
</dbReference>
<gene>
    <name evidence="1" type="primary">kdsA_3</name>
    <name evidence="1" type="ORF">NCTC10005_04072</name>
</gene>
<keyword evidence="1" id="KW-0808">Transferase</keyword>
<dbReference type="InterPro" id="IPR006269">
    <property type="entry name" value="KDO8P_synthase"/>
</dbReference>
<reference evidence="1 2" key="1">
    <citation type="submission" date="2018-06" db="EMBL/GenBank/DDBJ databases">
        <authorList>
            <consortium name="Pathogen Informatics"/>
            <person name="Doyle S."/>
        </authorList>
    </citation>
    <scope>NUCLEOTIDE SEQUENCE [LARGE SCALE GENOMIC DNA]</scope>
    <source>
        <strain evidence="1 2">NCTC10005</strain>
    </source>
</reference>
<proteinExistence type="predicted"/>
<dbReference type="GO" id="GO:0008676">
    <property type="term" value="F:3-deoxy-8-phosphooctulonate synthase activity"/>
    <property type="evidence" value="ECO:0007669"/>
    <property type="project" value="UniProtKB-EC"/>
</dbReference>